<organism evidence="1 2">
    <name type="scientific">Bifidobacterium oedipodis</name>
    <dbReference type="NCBI Taxonomy" id="2675322"/>
    <lineage>
        <taxon>Bacteria</taxon>
        <taxon>Bacillati</taxon>
        <taxon>Actinomycetota</taxon>
        <taxon>Actinomycetes</taxon>
        <taxon>Bifidobacteriales</taxon>
        <taxon>Bifidobacteriaceae</taxon>
        <taxon>Bifidobacterium</taxon>
    </lineage>
</organism>
<dbReference type="RefSeq" id="WP_169172024.1">
    <property type="nucleotide sequence ID" value="NZ_JAAIII010000003.1"/>
</dbReference>
<proteinExistence type="predicted"/>
<evidence type="ECO:0000313" key="1">
    <source>
        <dbReference type="EMBL" id="NMM93977.1"/>
    </source>
</evidence>
<gene>
    <name evidence="1" type="ORF">G1C95_1164</name>
</gene>
<accession>A0A7Y0HTC6</accession>
<dbReference type="Proteomes" id="UP000532194">
    <property type="component" value="Unassembled WGS sequence"/>
</dbReference>
<dbReference type="EMBL" id="JAAIII010000003">
    <property type="protein sequence ID" value="NMM93977.1"/>
    <property type="molecule type" value="Genomic_DNA"/>
</dbReference>
<name>A0A7Y0HTC6_9BIFI</name>
<sequence>MGEYVTFGARIDPEANADITAQTQWPEPSDESRYKPLTSASLSETREDVLARCLAANSRAPFSHITALQLQRIEVPAQHTLDTDTLHVTFSSIGKRKLRKNVQSHIRQGLCESDTVVVRWNGGLIRYVKPLIAWSQMAGFMPIEQMVELTESIFRHTDLTRPDFENALKEPAFAHRRKACSIALSLAQEHTDSPKETQSHLALTRYGAPFPIVNYQVPGAHYDNGVGITADLAWPQLRVALDYQGDHHRTDKEQWRRDNSKSGILRQAGWEFDVITQLDLADSWHQTALAVKVAGMFAKQGKPFVLTHRLSMNELADRRRKAWRNRGNDAQR</sequence>
<keyword evidence="2" id="KW-1185">Reference proteome</keyword>
<reference evidence="1 2" key="1">
    <citation type="submission" date="2020-02" db="EMBL/GenBank/DDBJ databases">
        <title>Characterization of phylogenetic diversity of novel bifidobacterial species isolated in Czech ZOOs.</title>
        <authorList>
            <person name="Lugli G.A."/>
            <person name="Vera N.B."/>
            <person name="Ventura M."/>
        </authorList>
    </citation>
    <scope>NUCLEOTIDE SEQUENCE [LARGE SCALE GENOMIC DNA]</scope>
    <source>
        <strain evidence="1 2">DSM 109957</strain>
    </source>
</reference>
<comment type="caution">
    <text evidence="1">The sequence shown here is derived from an EMBL/GenBank/DDBJ whole genome shotgun (WGS) entry which is preliminary data.</text>
</comment>
<evidence type="ECO:0008006" key="3">
    <source>
        <dbReference type="Google" id="ProtNLM"/>
    </source>
</evidence>
<evidence type="ECO:0000313" key="2">
    <source>
        <dbReference type="Proteomes" id="UP000532194"/>
    </source>
</evidence>
<dbReference type="AlphaFoldDB" id="A0A7Y0HTC6"/>
<protein>
    <recommendedName>
        <fullName evidence="3">DUF559 domain-containing protein</fullName>
    </recommendedName>
</protein>